<evidence type="ECO:0000256" key="2">
    <source>
        <dbReference type="ARBA" id="ARBA00023002"/>
    </source>
</evidence>
<evidence type="ECO:0000313" key="3">
    <source>
        <dbReference type="EMBL" id="MBB6578891.1"/>
    </source>
</evidence>
<dbReference type="PRINTS" id="PR00080">
    <property type="entry name" value="SDRFAMILY"/>
</dbReference>
<sequence>MSQAAASFNPFDLRGRVAMVTGCNTGIGAGIAVALARAGADIVGVNRSEPVETAQQVCALGRRFVAVRADLASISAIPGVMEQALAEMGHVDVLVNNAGIIRRADALDFSEEDWDAVMDTNLKTLFFLSQSVARHMLARGAEQGGAWRGGKIINIASLLSFQGGIRVPSYTAAKSGVLGLTRLMANEWAAKGINVNAIAPGYIETNNTEALRQDVGRAREILQRIPAGRWGAPQDLGGAAVFLASSAADYVHGHTLAVDGGWLAR</sequence>
<organism evidence="3 4">
    <name type="scientific">Comamonas odontotermitis</name>
    <dbReference type="NCBI Taxonomy" id="379895"/>
    <lineage>
        <taxon>Bacteria</taxon>
        <taxon>Pseudomonadati</taxon>
        <taxon>Pseudomonadota</taxon>
        <taxon>Betaproteobacteria</taxon>
        <taxon>Burkholderiales</taxon>
        <taxon>Comamonadaceae</taxon>
        <taxon>Comamonas</taxon>
    </lineage>
</organism>
<keyword evidence="2 3" id="KW-0560">Oxidoreductase</keyword>
<dbReference type="PANTHER" id="PTHR42760">
    <property type="entry name" value="SHORT-CHAIN DEHYDROGENASES/REDUCTASES FAMILY MEMBER"/>
    <property type="match status" value="1"/>
</dbReference>
<dbReference type="PRINTS" id="PR00081">
    <property type="entry name" value="GDHRDH"/>
</dbReference>
<dbReference type="Gene3D" id="3.40.50.720">
    <property type="entry name" value="NAD(P)-binding Rossmann-like Domain"/>
    <property type="match status" value="1"/>
</dbReference>
<dbReference type="PROSITE" id="PS00061">
    <property type="entry name" value="ADH_SHORT"/>
    <property type="match status" value="1"/>
</dbReference>
<dbReference type="InterPro" id="IPR036291">
    <property type="entry name" value="NAD(P)-bd_dom_sf"/>
</dbReference>
<accession>A0ABR6RI97</accession>
<dbReference type="Proteomes" id="UP000562492">
    <property type="component" value="Unassembled WGS sequence"/>
</dbReference>
<dbReference type="EMBL" id="JACHKZ010000020">
    <property type="protein sequence ID" value="MBB6578891.1"/>
    <property type="molecule type" value="Genomic_DNA"/>
</dbReference>
<dbReference type="Pfam" id="PF13561">
    <property type="entry name" value="adh_short_C2"/>
    <property type="match status" value="1"/>
</dbReference>
<dbReference type="InterPro" id="IPR002347">
    <property type="entry name" value="SDR_fam"/>
</dbReference>
<evidence type="ECO:0000313" key="4">
    <source>
        <dbReference type="Proteomes" id="UP000562492"/>
    </source>
</evidence>
<proteinExistence type="inferred from homology"/>
<dbReference type="InterPro" id="IPR020904">
    <property type="entry name" value="Sc_DH/Rdtase_CS"/>
</dbReference>
<dbReference type="InterPro" id="IPR011286">
    <property type="entry name" value="2-deoxy-D-gluc_3_DH"/>
</dbReference>
<dbReference type="PANTHER" id="PTHR42760:SF5">
    <property type="entry name" value="2-DEHYDRO-3-DEOXY-D-GLUCONATE 5-DEHYDROGENASE"/>
    <property type="match status" value="1"/>
</dbReference>
<evidence type="ECO:0000256" key="1">
    <source>
        <dbReference type="ARBA" id="ARBA00006484"/>
    </source>
</evidence>
<protein>
    <submittedName>
        <fullName evidence="3">2-deoxy-D-gluconate 3-dehydrogenase</fullName>
        <ecNumber evidence="3">1.1.1.125</ecNumber>
    </submittedName>
</protein>
<gene>
    <name evidence="3" type="ORF">HNP33_002996</name>
</gene>
<name>A0ABR6RI97_9BURK</name>
<dbReference type="RefSeq" id="WP_184709768.1">
    <property type="nucleotide sequence ID" value="NZ_JACHKZ010000020.1"/>
</dbReference>
<keyword evidence="4" id="KW-1185">Reference proteome</keyword>
<reference evidence="3 4" key="1">
    <citation type="submission" date="2020-08" db="EMBL/GenBank/DDBJ databases">
        <title>Functional genomics of gut bacteria from endangered species of beetles.</title>
        <authorList>
            <person name="Carlos-Shanley C."/>
        </authorList>
    </citation>
    <scope>NUCLEOTIDE SEQUENCE [LARGE SCALE GENOMIC DNA]</scope>
    <source>
        <strain evidence="3 4">S00124</strain>
    </source>
</reference>
<dbReference type="GO" id="GO:0008678">
    <property type="term" value="F:2-deoxy-D-gluconate 3-dehydrogenase activity"/>
    <property type="evidence" value="ECO:0007669"/>
    <property type="project" value="UniProtKB-EC"/>
</dbReference>
<dbReference type="SUPFAM" id="SSF51735">
    <property type="entry name" value="NAD(P)-binding Rossmann-fold domains"/>
    <property type="match status" value="1"/>
</dbReference>
<comment type="caution">
    <text evidence="3">The sequence shown here is derived from an EMBL/GenBank/DDBJ whole genome shotgun (WGS) entry which is preliminary data.</text>
</comment>
<dbReference type="NCBIfam" id="TIGR01832">
    <property type="entry name" value="kduD"/>
    <property type="match status" value="1"/>
</dbReference>
<comment type="similarity">
    <text evidence="1">Belongs to the short-chain dehydrogenases/reductases (SDR) family.</text>
</comment>
<dbReference type="EC" id="1.1.1.125" evidence="3"/>